<dbReference type="Proteomes" id="UP000838100">
    <property type="component" value="Unassembled WGS sequence"/>
</dbReference>
<evidence type="ECO:0000313" key="4">
    <source>
        <dbReference type="Proteomes" id="UP000838100"/>
    </source>
</evidence>
<protein>
    <submittedName>
        <fullName evidence="3">Uncharacterized protein</fullName>
    </submittedName>
</protein>
<keyword evidence="4" id="KW-1185">Reference proteome</keyword>
<accession>A0ABM9AC27</accession>
<keyword evidence="2" id="KW-0732">Signal</keyword>
<evidence type="ECO:0000313" key="3">
    <source>
        <dbReference type="EMBL" id="CAH0990526.1"/>
    </source>
</evidence>
<proteinExistence type="predicted"/>
<reference evidence="3" key="1">
    <citation type="submission" date="2021-12" db="EMBL/GenBank/DDBJ databases">
        <authorList>
            <person name="Rodrigo-Torres L."/>
            <person name="Arahal R. D."/>
            <person name="Lucena T."/>
        </authorList>
    </citation>
    <scope>NUCLEOTIDE SEQUENCE</scope>
    <source>
        <strain evidence="3">CECT 8267</strain>
    </source>
</reference>
<gene>
    <name evidence="3" type="ORF">SIN8267_00618</name>
</gene>
<dbReference type="EMBL" id="CAKLPX010000001">
    <property type="protein sequence ID" value="CAH0990526.1"/>
    <property type="molecule type" value="Genomic_DNA"/>
</dbReference>
<feature type="coiled-coil region" evidence="1">
    <location>
        <begin position="168"/>
        <end position="216"/>
    </location>
</feature>
<name>A0ABM9AC27_9GAMM</name>
<comment type="caution">
    <text evidence="3">The sequence shown here is derived from an EMBL/GenBank/DDBJ whole genome shotgun (WGS) entry which is preliminary data.</text>
</comment>
<keyword evidence="1" id="KW-0175">Coiled coil</keyword>
<sequence length="365" mass="41109">MFNKIFKTFASCAAFILASSSFAGTLAQEQVQLKQYQNEIAELSSVNGDIAQNITELEQDIAKLNKKMPAIESSYLEQQKALKEAEETAKNNPSSSTEGKAKNASFKFYLAERKYKKLDNNIAQAEQQLSEMQVALASNKKQIEQNKSRIVISDEYIKKLQYDQKNQLQASEAAKSRRQQELQRVQQDQLAAEKEIEALKEQLRLAELKAQNTAKQVAQPKARPAFPDAVVEEAAPVAAVVPDVVKQSPTLITDRDEASKALEALDQRVAADNSRSKKINKILHIKTYSNNELIKQSSHTMKYLSNDQYRAKAQVRPGTNKLIIGSNSWTVEIPSEDKRDNYYFILDNREAAKPEFKAYNSSLVK</sequence>
<organism evidence="3 4">
    <name type="scientific">Sinobacterium norvegicum</name>
    <dbReference type="NCBI Taxonomy" id="1641715"/>
    <lineage>
        <taxon>Bacteria</taxon>
        <taxon>Pseudomonadati</taxon>
        <taxon>Pseudomonadota</taxon>
        <taxon>Gammaproteobacteria</taxon>
        <taxon>Cellvibrionales</taxon>
        <taxon>Spongiibacteraceae</taxon>
        <taxon>Sinobacterium</taxon>
    </lineage>
</organism>
<feature type="coiled-coil region" evidence="1">
    <location>
        <begin position="108"/>
        <end position="142"/>
    </location>
</feature>
<evidence type="ECO:0000256" key="1">
    <source>
        <dbReference type="SAM" id="Coils"/>
    </source>
</evidence>
<feature type="coiled-coil region" evidence="1">
    <location>
        <begin position="26"/>
        <end position="74"/>
    </location>
</feature>
<evidence type="ECO:0000256" key="2">
    <source>
        <dbReference type="SAM" id="SignalP"/>
    </source>
</evidence>
<feature type="signal peptide" evidence="2">
    <location>
        <begin position="1"/>
        <end position="23"/>
    </location>
</feature>
<dbReference type="RefSeq" id="WP_237443208.1">
    <property type="nucleotide sequence ID" value="NZ_CAKLPX010000001.1"/>
</dbReference>
<feature type="chain" id="PRO_5045979685" evidence="2">
    <location>
        <begin position="24"/>
        <end position="365"/>
    </location>
</feature>